<sequence length="51" mass="5811">MCNNNDLVFSTFDEAVRLNPEAHTIFHQKLVEAGMIQSMSRVGRCIDNEPM</sequence>
<organism evidence="1 2">
    <name type="scientific">Ruminococcus albus</name>
    <dbReference type="NCBI Taxonomy" id="1264"/>
    <lineage>
        <taxon>Bacteria</taxon>
        <taxon>Bacillati</taxon>
        <taxon>Bacillota</taxon>
        <taxon>Clostridia</taxon>
        <taxon>Eubacteriales</taxon>
        <taxon>Oscillospiraceae</taxon>
        <taxon>Ruminococcus</taxon>
    </lineage>
</organism>
<evidence type="ECO:0000313" key="2">
    <source>
        <dbReference type="Proteomes" id="UP000186015"/>
    </source>
</evidence>
<dbReference type="RefSeq" id="WP_170844287.1">
    <property type="nucleotide sequence ID" value="NZ_FOAT01000009.1"/>
</dbReference>
<proteinExistence type="predicted"/>
<dbReference type="EMBL" id="FOAT01000009">
    <property type="protein sequence ID" value="SEK98251.1"/>
    <property type="molecule type" value="Genomic_DNA"/>
</dbReference>
<dbReference type="Proteomes" id="UP000186015">
    <property type="component" value="Unassembled WGS sequence"/>
</dbReference>
<protein>
    <submittedName>
        <fullName evidence="1">Uncharacterized protein</fullName>
    </submittedName>
</protein>
<name>A0A1H7LH34_RUMAL</name>
<evidence type="ECO:0000313" key="1">
    <source>
        <dbReference type="EMBL" id="SEK98251.1"/>
    </source>
</evidence>
<dbReference type="AlphaFoldDB" id="A0A1H7LH34"/>
<reference evidence="1 2" key="1">
    <citation type="submission" date="2016-10" db="EMBL/GenBank/DDBJ databases">
        <authorList>
            <person name="de Groot N.N."/>
        </authorList>
    </citation>
    <scope>NUCLEOTIDE SEQUENCE [LARGE SCALE GENOMIC DNA]</scope>
    <source>
        <strain evidence="1 2">KH2T6</strain>
    </source>
</reference>
<accession>A0A1H7LH34</accession>
<gene>
    <name evidence="1" type="ORF">SAMN05216469_10926</name>
</gene>